<dbReference type="InterPro" id="IPR036188">
    <property type="entry name" value="FAD/NAD-bd_sf"/>
</dbReference>
<sequence length="186" mass="20690">MFGNHKGGLSVGKAISSGCQAADLGISYLDSSSDSLFTTVVDSNHTQMKAIVGTRPKKNLEDESFLEADNVDVNHMDEDIDCDLADKEALNYDDFDKKPQKSTKQESAQGKDQMKKVKKSASEEGPIKSFPPEETLDENKKHGYILDGRGRFRQRLREAPFVSVSKFALVFFWFSFKLGLCVGLPE</sequence>
<dbReference type="EMBL" id="JAVIJP010000070">
    <property type="protein sequence ID" value="KAL3619014.1"/>
    <property type="molecule type" value="Genomic_DNA"/>
</dbReference>
<accession>A0ABD3BPE5</accession>
<gene>
    <name evidence="2" type="ORF">CASFOL_037242</name>
</gene>
<comment type="caution">
    <text evidence="2">The sequence shown here is derived from an EMBL/GenBank/DDBJ whole genome shotgun (WGS) entry which is preliminary data.</text>
</comment>
<feature type="region of interest" description="Disordered" evidence="1">
    <location>
        <begin position="93"/>
        <end position="141"/>
    </location>
</feature>
<evidence type="ECO:0000313" key="2">
    <source>
        <dbReference type="EMBL" id="KAL3619014.1"/>
    </source>
</evidence>
<name>A0ABD3BPE5_9LAMI</name>
<evidence type="ECO:0000256" key="1">
    <source>
        <dbReference type="SAM" id="MobiDB-lite"/>
    </source>
</evidence>
<organism evidence="2 3">
    <name type="scientific">Castilleja foliolosa</name>
    <dbReference type="NCBI Taxonomy" id="1961234"/>
    <lineage>
        <taxon>Eukaryota</taxon>
        <taxon>Viridiplantae</taxon>
        <taxon>Streptophyta</taxon>
        <taxon>Embryophyta</taxon>
        <taxon>Tracheophyta</taxon>
        <taxon>Spermatophyta</taxon>
        <taxon>Magnoliopsida</taxon>
        <taxon>eudicotyledons</taxon>
        <taxon>Gunneridae</taxon>
        <taxon>Pentapetalae</taxon>
        <taxon>asterids</taxon>
        <taxon>lamiids</taxon>
        <taxon>Lamiales</taxon>
        <taxon>Orobanchaceae</taxon>
        <taxon>Pedicularideae</taxon>
        <taxon>Castillejinae</taxon>
        <taxon>Castilleja</taxon>
    </lineage>
</organism>
<feature type="compositionally biased region" description="Basic and acidic residues" evidence="1">
    <location>
        <begin position="112"/>
        <end position="126"/>
    </location>
</feature>
<dbReference type="AlphaFoldDB" id="A0ABD3BPE5"/>
<protein>
    <submittedName>
        <fullName evidence="2">Uncharacterized protein</fullName>
    </submittedName>
</protein>
<reference evidence="3" key="1">
    <citation type="journal article" date="2024" name="IScience">
        <title>Strigolactones Initiate the Formation of Haustorium-like Structures in Castilleja.</title>
        <authorList>
            <person name="Buerger M."/>
            <person name="Peterson D."/>
            <person name="Chory J."/>
        </authorList>
    </citation>
    <scope>NUCLEOTIDE SEQUENCE [LARGE SCALE GENOMIC DNA]</scope>
</reference>
<dbReference type="Gene3D" id="3.50.50.60">
    <property type="entry name" value="FAD/NAD(P)-binding domain"/>
    <property type="match status" value="1"/>
</dbReference>
<proteinExistence type="predicted"/>
<keyword evidence="3" id="KW-1185">Reference proteome</keyword>
<dbReference type="Proteomes" id="UP001632038">
    <property type="component" value="Unassembled WGS sequence"/>
</dbReference>
<evidence type="ECO:0000313" key="3">
    <source>
        <dbReference type="Proteomes" id="UP001632038"/>
    </source>
</evidence>